<dbReference type="EMBL" id="WIXP02000013">
    <property type="protein sequence ID" value="KAF6200691.1"/>
    <property type="molecule type" value="Genomic_DNA"/>
</dbReference>
<feature type="region of interest" description="Disordered" evidence="1">
    <location>
        <begin position="151"/>
        <end position="173"/>
    </location>
</feature>
<gene>
    <name evidence="2" type="ORF">GE061_005135</name>
</gene>
<dbReference type="Proteomes" id="UP000466442">
    <property type="component" value="Unassembled WGS sequence"/>
</dbReference>
<dbReference type="InterPro" id="IPR006629">
    <property type="entry name" value="LITAF"/>
</dbReference>
<sequence length="173" mass="19623">MKNFLELPVICSQVNAGKPFGQMLNELINPDINIERARLAQKSKELKNQFPGRKILRRQSSCPISGKISPGKLFCPACKKLEVPVIRRKKKFAGNEGIPVCYMLGCWPLCFLPYFMQSNRMFDVYCRNCSFFIGRYDKKLNIMMSRPAAKPLLSGHQTPARSTSQGTTASSRR</sequence>
<dbReference type="Pfam" id="PF10601">
    <property type="entry name" value="zf-LITAF-like"/>
    <property type="match status" value="1"/>
</dbReference>
<comment type="caution">
    <text evidence="2">The sequence shown here is derived from an EMBL/GenBank/DDBJ whole genome shotgun (WGS) entry which is preliminary data.</text>
</comment>
<dbReference type="OrthoDB" id="6591559at2759"/>
<proteinExistence type="predicted"/>
<evidence type="ECO:0000313" key="2">
    <source>
        <dbReference type="EMBL" id="KAF6200691.1"/>
    </source>
</evidence>
<dbReference type="PROSITE" id="PS51837">
    <property type="entry name" value="LITAF"/>
    <property type="match status" value="1"/>
</dbReference>
<evidence type="ECO:0000256" key="1">
    <source>
        <dbReference type="SAM" id="MobiDB-lite"/>
    </source>
</evidence>
<feature type="compositionally biased region" description="Polar residues" evidence="1">
    <location>
        <begin position="155"/>
        <end position="173"/>
    </location>
</feature>
<reference evidence="2" key="1">
    <citation type="journal article" date="2021" name="Mol. Ecol. Resour.">
        <title>Apolygus lucorum genome provides insights into omnivorousness and mesophyll feeding.</title>
        <authorList>
            <person name="Liu Y."/>
            <person name="Liu H."/>
            <person name="Wang H."/>
            <person name="Huang T."/>
            <person name="Liu B."/>
            <person name="Yang B."/>
            <person name="Yin L."/>
            <person name="Li B."/>
            <person name="Zhang Y."/>
            <person name="Zhang S."/>
            <person name="Jiang F."/>
            <person name="Zhang X."/>
            <person name="Ren Y."/>
            <person name="Wang B."/>
            <person name="Wang S."/>
            <person name="Lu Y."/>
            <person name="Wu K."/>
            <person name="Fan W."/>
            <person name="Wang G."/>
        </authorList>
    </citation>
    <scope>NUCLEOTIDE SEQUENCE</scope>
    <source>
        <strain evidence="2">12Hb</strain>
    </source>
</reference>
<name>A0A6A4IWD7_APOLU</name>
<keyword evidence="3" id="KW-1185">Reference proteome</keyword>
<dbReference type="AlphaFoldDB" id="A0A6A4IWD7"/>
<accession>A0A6A4IWD7</accession>
<dbReference type="SMART" id="SM00714">
    <property type="entry name" value="LITAF"/>
    <property type="match status" value="1"/>
</dbReference>
<protein>
    <submittedName>
        <fullName evidence="2">Uncharacterized protein</fullName>
    </submittedName>
</protein>
<evidence type="ECO:0000313" key="3">
    <source>
        <dbReference type="Proteomes" id="UP000466442"/>
    </source>
</evidence>
<organism evidence="2 3">
    <name type="scientific">Apolygus lucorum</name>
    <name type="common">Small green plant bug</name>
    <name type="synonym">Lygocoris lucorum</name>
    <dbReference type="NCBI Taxonomy" id="248454"/>
    <lineage>
        <taxon>Eukaryota</taxon>
        <taxon>Metazoa</taxon>
        <taxon>Ecdysozoa</taxon>
        <taxon>Arthropoda</taxon>
        <taxon>Hexapoda</taxon>
        <taxon>Insecta</taxon>
        <taxon>Pterygota</taxon>
        <taxon>Neoptera</taxon>
        <taxon>Paraneoptera</taxon>
        <taxon>Hemiptera</taxon>
        <taxon>Heteroptera</taxon>
        <taxon>Panheteroptera</taxon>
        <taxon>Cimicomorpha</taxon>
        <taxon>Miridae</taxon>
        <taxon>Mirini</taxon>
        <taxon>Apolygus</taxon>
    </lineage>
</organism>